<organism evidence="6 7">
    <name type="scientific">Streptomyces pristinaespiralis (strain ATCC 25486 / DSM 40338 / CBS 914.69 / JCM 4507 / KCC S-0507 / NBRC 13074 / NRRL 2958 / 5647)</name>
    <dbReference type="NCBI Taxonomy" id="457429"/>
    <lineage>
        <taxon>Bacteria</taxon>
        <taxon>Bacillati</taxon>
        <taxon>Actinomycetota</taxon>
        <taxon>Actinomycetes</taxon>
        <taxon>Kitasatosporales</taxon>
        <taxon>Streptomycetaceae</taxon>
        <taxon>Streptomyces</taxon>
    </lineage>
</organism>
<dbReference type="Proteomes" id="UP000002805">
    <property type="component" value="Chromosome"/>
</dbReference>
<evidence type="ECO:0000256" key="4">
    <source>
        <dbReference type="PROSITE-ProRule" id="PRU00335"/>
    </source>
</evidence>
<dbReference type="SUPFAM" id="SSF48498">
    <property type="entry name" value="Tetracyclin repressor-like, C-terminal domain"/>
    <property type="match status" value="1"/>
</dbReference>
<dbReference type="HOGENOM" id="CLU_069356_9_1_11"/>
<keyword evidence="3" id="KW-0804">Transcription</keyword>
<dbReference type="SUPFAM" id="SSF46689">
    <property type="entry name" value="Homeodomain-like"/>
    <property type="match status" value="1"/>
</dbReference>
<reference evidence="7" key="2">
    <citation type="submission" date="2009-10" db="EMBL/GenBank/DDBJ databases">
        <title>The genome sequence of Streptomyces pristinaespiralis strain ATCC 25486.</title>
        <authorList>
            <consortium name="The Broad Institute Genome Sequencing Platform"/>
            <consortium name="Broad Institute Microbial Sequencing Center"/>
            <person name="Fischbach M."/>
            <person name="Godfrey P."/>
            <person name="Ward D."/>
            <person name="Young S."/>
            <person name="Zeng Q."/>
            <person name="Koehrsen M."/>
            <person name="Alvarado L."/>
            <person name="Berlin A.M."/>
            <person name="Bochicchio J."/>
            <person name="Borenstein D."/>
            <person name="Chapman S.B."/>
            <person name="Chen Z."/>
            <person name="Engels R."/>
            <person name="Freedman E."/>
            <person name="Gellesch M."/>
            <person name="Goldberg J."/>
            <person name="Griggs A."/>
            <person name="Gujja S."/>
            <person name="Heilman E.R."/>
            <person name="Heiman D.I."/>
            <person name="Hepburn T.A."/>
            <person name="Howarth C."/>
            <person name="Jen D."/>
            <person name="Larson L."/>
            <person name="Lewis B."/>
            <person name="Mehta T."/>
            <person name="Park D."/>
            <person name="Pearson M."/>
            <person name="Richards J."/>
            <person name="Roberts A."/>
            <person name="Saif S."/>
            <person name="Shea T.D."/>
            <person name="Shenoy N."/>
            <person name="Sisk P."/>
            <person name="Stolte C."/>
            <person name="Sykes S.N."/>
            <person name="Thomson T."/>
            <person name="Walk T."/>
            <person name="White J."/>
            <person name="Yandava C."/>
            <person name="Straight P."/>
            <person name="Clardy J."/>
            <person name="Hung D."/>
            <person name="Kolter R."/>
            <person name="Mekalanos J."/>
            <person name="Walker S."/>
            <person name="Walsh C.T."/>
            <person name="Wieland-Brown L.C."/>
            <person name="Haas B."/>
            <person name="Nusbaum C."/>
            <person name="Birren B."/>
        </authorList>
    </citation>
    <scope>NUCLEOTIDE SEQUENCE [LARGE SCALE GENOMIC DNA]</scope>
    <source>
        <strain evidence="7">ATCC 25486 / DSM 40338 / CBS 914.69 / JCM 4507 / NBRC 13074 / NRRL 2958 / 5647</strain>
    </source>
</reference>
<keyword evidence="7" id="KW-1185">Reference proteome</keyword>
<evidence type="ECO:0000313" key="6">
    <source>
        <dbReference type="EMBL" id="EDY66187.1"/>
    </source>
</evidence>
<gene>
    <name evidence="6" type="ORF">SSDG_04509</name>
</gene>
<dbReference type="Pfam" id="PF13305">
    <property type="entry name" value="TetR_C_33"/>
    <property type="match status" value="1"/>
</dbReference>
<protein>
    <submittedName>
        <fullName evidence="6">Regulatory protein</fullName>
    </submittedName>
</protein>
<dbReference type="GO" id="GO:0003700">
    <property type="term" value="F:DNA-binding transcription factor activity"/>
    <property type="evidence" value="ECO:0007669"/>
    <property type="project" value="TreeGrafter"/>
</dbReference>
<keyword evidence="1" id="KW-0805">Transcription regulation</keyword>
<dbReference type="InterPro" id="IPR009057">
    <property type="entry name" value="Homeodomain-like_sf"/>
</dbReference>
<dbReference type="GO" id="GO:0000976">
    <property type="term" value="F:transcription cis-regulatory region binding"/>
    <property type="evidence" value="ECO:0007669"/>
    <property type="project" value="TreeGrafter"/>
</dbReference>
<dbReference type="Pfam" id="PF00440">
    <property type="entry name" value="TetR_N"/>
    <property type="match status" value="1"/>
</dbReference>
<evidence type="ECO:0000313" key="7">
    <source>
        <dbReference type="Proteomes" id="UP000002805"/>
    </source>
</evidence>
<proteinExistence type="predicted"/>
<evidence type="ECO:0000256" key="3">
    <source>
        <dbReference type="ARBA" id="ARBA00023163"/>
    </source>
</evidence>
<dbReference type="PANTHER" id="PTHR30055:SF243">
    <property type="entry name" value="HTH-TYPE TRANSCRIPTIONAL REGULATOR RV1816"/>
    <property type="match status" value="1"/>
</dbReference>
<reference evidence="7" key="1">
    <citation type="submission" date="2008-02" db="EMBL/GenBank/DDBJ databases">
        <authorList>
            <consortium name="The Broad Institute Genome Sequencing Platform"/>
            <person name="Fischbach M."/>
            <person name="Ward D."/>
            <person name="Young S."/>
            <person name="Jaffe D."/>
            <person name="Gnerre S."/>
            <person name="Berlin A."/>
            <person name="Heiman D."/>
            <person name="Hepburn T."/>
            <person name="Sykes S."/>
            <person name="Alvarado L."/>
            <person name="Kodira C.D."/>
            <person name="Straight P."/>
            <person name="Clardy J."/>
            <person name="Hung D."/>
            <person name="Kolter R."/>
            <person name="Mekalanos J."/>
            <person name="Walker S."/>
            <person name="Walsh C.T."/>
            <person name="Lander E."/>
            <person name="Galagan J."/>
            <person name="Nusbaum C."/>
            <person name="Birren B."/>
        </authorList>
    </citation>
    <scope>NUCLEOTIDE SEQUENCE [LARGE SCALE GENOMIC DNA]</scope>
    <source>
        <strain evidence="7">ATCC 25486 / DSM 40338 / CBS 914.69 / JCM 4507 / NBRC 13074 / NRRL 2958 / 5647</strain>
    </source>
</reference>
<keyword evidence="2 4" id="KW-0238">DNA-binding</keyword>
<dbReference type="AlphaFoldDB" id="B5HH76"/>
<evidence type="ECO:0000256" key="2">
    <source>
        <dbReference type="ARBA" id="ARBA00023125"/>
    </source>
</evidence>
<feature type="DNA-binding region" description="H-T-H motif" evidence="4">
    <location>
        <begin position="47"/>
        <end position="66"/>
    </location>
</feature>
<dbReference type="Gene3D" id="1.10.357.10">
    <property type="entry name" value="Tetracycline Repressor, domain 2"/>
    <property type="match status" value="1"/>
</dbReference>
<sequence>MRCEDGREGGVRMANLGRRERLRAQMSAEVRSAARDIIRRQGVEALTLAEIARRVEVTPAALYHHFQGGLPEIVCRVAEDIVDHLVAELQSASDACPADNFAMRLIEPVRSLRRWAITHQPEFNLLFGSPSTAAGDAHGELTSAWVRRLAAVWGPVFVELWTERAYPVLAEEDMEPRLRQQMQDYRIDTGVDLPPGAMVVMLNCWRSLYGQIAMEVFGHFAPLFSDQEPMFELLMLDLMRGLDLQEQYKPPVR</sequence>
<dbReference type="eggNOG" id="COG1309">
    <property type="taxonomic scope" value="Bacteria"/>
</dbReference>
<dbReference type="InterPro" id="IPR025996">
    <property type="entry name" value="MT1864/Rv1816-like_C"/>
</dbReference>
<evidence type="ECO:0000256" key="1">
    <source>
        <dbReference type="ARBA" id="ARBA00023015"/>
    </source>
</evidence>
<dbReference type="InterPro" id="IPR001647">
    <property type="entry name" value="HTH_TetR"/>
</dbReference>
<name>B5HH76_STRE2</name>
<feature type="domain" description="HTH tetR-type" evidence="5">
    <location>
        <begin position="24"/>
        <end position="84"/>
    </location>
</feature>
<dbReference type="PROSITE" id="PS50977">
    <property type="entry name" value="HTH_TETR_2"/>
    <property type="match status" value="1"/>
</dbReference>
<dbReference type="InterPro" id="IPR036271">
    <property type="entry name" value="Tet_transcr_reg_TetR-rel_C_sf"/>
</dbReference>
<dbReference type="EMBL" id="CM000950">
    <property type="protein sequence ID" value="EDY66187.1"/>
    <property type="molecule type" value="Genomic_DNA"/>
</dbReference>
<accession>B5HH76</accession>
<dbReference type="InterPro" id="IPR050109">
    <property type="entry name" value="HTH-type_TetR-like_transc_reg"/>
</dbReference>
<evidence type="ECO:0000259" key="5">
    <source>
        <dbReference type="PROSITE" id="PS50977"/>
    </source>
</evidence>
<dbReference type="PANTHER" id="PTHR30055">
    <property type="entry name" value="HTH-TYPE TRANSCRIPTIONAL REGULATOR RUTR"/>
    <property type="match status" value="1"/>
</dbReference>